<protein>
    <submittedName>
        <fullName evidence="1">TIGR02678 family protein</fullName>
    </submittedName>
</protein>
<dbReference type="RefSeq" id="WP_212321788.1">
    <property type="nucleotide sequence ID" value="NZ_AP024463.1"/>
</dbReference>
<gene>
    <name evidence="1" type="ORF">J5A65_10560</name>
</gene>
<sequence>MMLGNDHAEIQAAFMGLLASPLVTPWRHPELHVLVHRHAPTLKVWAKRLGYLLAGNNRCYRLRRPPIGGAVALPAATPIPRGQLVLVLYAASCLEASLGESLTLQELSDDVAQLAQMNGSWPYDPNHRPDRQRLLSAVNLLTGHGVLEKRTPGTLQNDWERTGSGIGAGYLLHRDALMLLVNTDDVDLALARRADGGEDTRGAELLRVLVECQALYPAELPESHRDYLAAHRSRLAERAEELTGGQVEVRSDALVLVLPASRELPQGLVCGFPDATTLDWVSLAMIDSLCQEASGFHRVPGEQVLAAAERIHRDKGKQLTTALRESPEAIRDAVAARLAGIGLLRLEAGDWILTPAAGRYRDAELTLSEDD</sequence>
<evidence type="ECO:0000313" key="2">
    <source>
        <dbReference type="Proteomes" id="UP000678513"/>
    </source>
</evidence>
<dbReference type="Pfam" id="PF09661">
    <property type="entry name" value="DUF2398"/>
    <property type="match status" value="1"/>
</dbReference>
<organism evidence="1 2">
    <name type="scientific">Arachnia rubra</name>
    <dbReference type="NCBI Taxonomy" id="1547448"/>
    <lineage>
        <taxon>Bacteria</taxon>
        <taxon>Bacillati</taxon>
        <taxon>Actinomycetota</taxon>
        <taxon>Actinomycetes</taxon>
        <taxon>Propionibacteriales</taxon>
        <taxon>Propionibacteriaceae</taxon>
        <taxon>Arachnia</taxon>
    </lineage>
</organism>
<keyword evidence="2" id="KW-1185">Reference proteome</keyword>
<dbReference type="EMBL" id="CP072384">
    <property type="protein sequence ID" value="QUC07374.1"/>
    <property type="molecule type" value="Genomic_DNA"/>
</dbReference>
<proteinExistence type="predicted"/>
<dbReference type="Proteomes" id="UP000678513">
    <property type="component" value="Chromosome"/>
</dbReference>
<dbReference type="InterPro" id="IPR013494">
    <property type="entry name" value="CHP02678"/>
</dbReference>
<accession>A0ABX7Y2J0</accession>
<name>A0ABX7Y2J0_9ACTN</name>
<reference evidence="1 2" key="1">
    <citation type="submission" date="2021-03" db="EMBL/GenBank/DDBJ databases">
        <title>Human Oral Microbial Genomes.</title>
        <authorList>
            <person name="Johnston C.D."/>
            <person name="Chen T."/>
            <person name="Dewhirst F.E."/>
        </authorList>
    </citation>
    <scope>NUCLEOTIDE SEQUENCE [LARGE SCALE GENOMIC DNA]</scope>
    <source>
        <strain evidence="1 2">DSMZ 100122</strain>
    </source>
</reference>
<evidence type="ECO:0000313" key="1">
    <source>
        <dbReference type="EMBL" id="QUC07374.1"/>
    </source>
</evidence>